<accession>A0A2K8KWS4</accession>
<dbReference type="SUPFAM" id="SSF51182">
    <property type="entry name" value="RmlC-like cupins"/>
    <property type="match status" value="1"/>
</dbReference>
<evidence type="ECO:0000313" key="1">
    <source>
        <dbReference type="EMBL" id="ATX79328.1"/>
    </source>
</evidence>
<dbReference type="PANTHER" id="PTHR41517">
    <property type="entry name" value="1,2-DIOXYGENASE PROTEIN-RELATED"/>
    <property type="match status" value="1"/>
</dbReference>
<keyword evidence="1" id="KW-0560">Oxidoreductase</keyword>
<reference evidence="1 2" key="1">
    <citation type="submission" date="2016-12" db="EMBL/GenBank/DDBJ databases">
        <title>Isolation and genomic insights into novel planktonic Zetaproteobacteria from stratified waters of the Chesapeake Bay.</title>
        <authorList>
            <person name="McAllister S.M."/>
            <person name="Kato S."/>
            <person name="Chan C.S."/>
            <person name="Chiu B.K."/>
            <person name="Field E.K."/>
        </authorList>
    </citation>
    <scope>NUCLEOTIDE SEQUENCE [LARGE SCALE GENOMIC DNA]</scope>
    <source>
        <strain evidence="1 2">CP-5</strain>
    </source>
</reference>
<gene>
    <name evidence="1" type="ORF">Ga0123461_0908</name>
</gene>
<dbReference type="Proteomes" id="UP000231701">
    <property type="component" value="Chromosome"/>
</dbReference>
<dbReference type="InterPro" id="IPR011051">
    <property type="entry name" value="RmlC_Cupin_sf"/>
</dbReference>
<dbReference type="Gene3D" id="2.60.120.10">
    <property type="entry name" value="Jelly Rolls"/>
    <property type="match status" value="2"/>
</dbReference>
<sequence>MDTVNKQWQQQVVSWEYSSAATPDLNDVPIQPFPASLHEQGETRVIALDLSRELETPYLATAPNLLASYIRICANEKIATSIAATSEVYFVLRGAGRTKTAEGTINWKQGDAFTLPYNEGVTHYADEDSALYWSHDAPLLQYMGVTPSKPMFKPAFYSKEYMCDAVEKLREPALREKRNRIGIILGNHDSAKTKTMTHTMWSLFNLLPKGEVQKPHRHQSVALDLAVFSGPDTYTLIGQKVDENGDIIDPVKAMWATNTVFVTPPGWWHSHHNESDQDAFVFPVQDAGLHTYMRTLDIQFIR</sequence>
<protein>
    <submittedName>
        <fullName evidence="1">Gentisate 1,2-dioxygenase</fullName>
    </submittedName>
</protein>
<dbReference type="InterPro" id="IPR047183">
    <property type="entry name" value="GDO-like"/>
</dbReference>
<keyword evidence="2" id="KW-1185">Reference proteome</keyword>
<keyword evidence="1" id="KW-0223">Dioxygenase</keyword>
<dbReference type="CDD" id="cd02216">
    <property type="entry name" value="cupin_GDO-like_N"/>
    <property type="match status" value="1"/>
</dbReference>
<dbReference type="AlphaFoldDB" id="A0A2K8KWS4"/>
<dbReference type="GO" id="GO:0051213">
    <property type="term" value="F:dioxygenase activity"/>
    <property type="evidence" value="ECO:0007669"/>
    <property type="project" value="UniProtKB-KW"/>
</dbReference>
<dbReference type="RefSeq" id="WP_100277232.1">
    <property type="nucleotide sequence ID" value="NZ_CP018799.1"/>
</dbReference>
<dbReference type="KEGG" id="maes:Ga0123461_0908"/>
<dbReference type="EMBL" id="CP018799">
    <property type="protein sequence ID" value="ATX79328.1"/>
    <property type="molecule type" value="Genomic_DNA"/>
</dbReference>
<evidence type="ECO:0000313" key="2">
    <source>
        <dbReference type="Proteomes" id="UP000231701"/>
    </source>
</evidence>
<dbReference type="InterPro" id="IPR014710">
    <property type="entry name" value="RmlC-like_jellyroll"/>
</dbReference>
<name>A0A2K8KWS4_MARES</name>
<dbReference type="OrthoDB" id="285029at2"/>
<proteinExistence type="predicted"/>
<organism evidence="1 2">
    <name type="scientific">Mariprofundus aestuarium</name>
    <dbReference type="NCBI Taxonomy" id="1921086"/>
    <lineage>
        <taxon>Bacteria</taxon>
        <taxon>Pseudomonadati</taxon>
        <taxon>Pseudomonadota</taxon>
        <taxon>Candidatius Mariprofundia</taxon>
        <taxon>Mariprofundales</taxon>
        <taxon>Mariprofundaceae</taxon>
        <taxon>Mariprofundus</taxon>
    </lineage>
</organism>
<dbReference type="PANTHER" id="PTHR41517:SF1">
    <property type="entry name" value="CUPIN"/>
    <property type="match status" value="1"/>
</dbReference>